<dbReference type="AlphaFoldDB" id="G7YTN1"/>
<sequence length="671" mass="78602">MYRMLGKKRWTQGILPPVSRTTKVTYEYLSVNDRFISRFMMGTVDKNSCRMILQTDRSTDPELYEKLYEYYTSSHRQSRTTQLDAAYQMRQPRRFQAQIQRIVHRWLETKRRTKCGNLFHFRTRETKGELHQVKTFVMDKLAAQMLAARVVFVCDFILCHIHIRKAIRKHTHSENSWNTSYRIARLDSAVRNRSTHLLLVGDFYASKASRMKLQRIRPSEQSASTLTEVAKQNSWTQVIVTRTRYRAFQPCSLPNTVVANERQFDDKVFVEAIVGYSDQSSVEELYRNAVQKIHAADATLIPKKQRTAGWSNGYPEEFSVFRRRPQRFFQKTTAERETGNQQVAKSIIGCLQRTRCRHIFCRYESVICNPVRSTYNLSVTNVVFAEEDGHQLLHKANSFGVSGPKEVHPKILKVQYVREYEIIQTHPDQRAQRRKMLAFVKGIHDWSPEAHAFRHNEVCSLYLRIAPVDEERVKKKPAQFVVVHHVVGSSPQGVSVRADRESNRKPGTACAMDHKYVYRMSHHGRRTGRSSLLVHPPLSDLDLFFCNSRDLYPFFRFRFRGRIHVFATRSFCFPIPYCVDSPTLQLVTEVYRMSHHGRRTGRSSLLVHPPLSDLDLFFCNSRDLYPFFRFRFRGRIHRIASTRPRYSINHVYQSGIRESPVLIGQNMDQSE</sequence>
<reference key="2">
    <citation type="submission" date="2011-10" db="EMBL/GenBank/DDBJ databases">
        <title>The genome and transcriptome sequence of Clonorchis sinensis provide insights into the carcinogenic liver fluke.</title>
        <authorList>
            <person name="Wang X."/>
            <person name="Huang Y."/>
            <person name="Chen W."/>
            <person name="Liu H."/>
            <person name="Guo L."/>
            <person name="Chen Y."/>
            <person name="Luo F."/>
            <person name="Zhou W."/>
            <person name="Sun J."/>
            <person name="Mao Q."/>
            <person name="Liang P."/>
            <person name="Zhou C."/>
            <person name="Tian Y."/>
            <person name="Men J."/>
            <person name="Lv X."/>
            <person name="Huang L."/>
            <person name="Zhou J."/>
            <person name="Hu Y."/>
            <person name="Li R."/>
            <person name="Zhang F."/>
            <person name="Lei H."/>
            <person name="Li X."/>
            <person name="Hu X."/>
            <person name="Liang C."/>
            <person name="Xu J."/>
            <person name="Wu Z."/>
            <person name="Yu X."/>
        </authorList>
    </citation>
    <scope>NUCLEOTIDE SEQUENCE</scope>
    <source>
        <strain>Henan</strain>
    </source>
</reference>
<protein>
    <submittedName>
        <fullName evidence="1">Uncharacterized protein</fullName>
    </submittedName>
</protein>
<keyword evidence="2" id="KW-1185">Reference proteome</keyword>
<organism evidence="1 2">
    <name type="scientific">Clonorchis sinensis</name>
    <name type="common">Chinese liver fluke</name>
    <dbReference type="NCBI Taxonomy" id="79923"/>
    <lineage>
        <taxon>Eukaryota</taxon>
        <taxon>Metazoa</taxon>
        <taxon>Spiralia</taxon>
        <taxon>Lophotrochozoa</taxon>
        <taxon>Platyhelminthes</taxon>
        <taxon>Trematoda</taxon>
        <taxon>Digenea</taxon>
        <taxon>Opisthorchiida</taxon>
        <taxon>Opisthorchiata</taxon>
        <taxon>Opisthorchiidae</taxon>
        <taxon>Clonorchis</taxon>
    </lineage>
</organism>
<reference evidence="1" key="1">
    <citation type="journal article" date="2011" name="Genome Biol.">
        <title>The draft genome of the carcinogenic human liver fluke Clonorchis sinensis.</title>
        <authorList>
            <person name="Wang X."/>
            <person name="Chen W."/>
            <person name="Huang Y."/>
            <person name="Sun J."/>
            <person name="Men J."/>
            <person name="Liu H."/>
            <person name="Luo F."/>
            <person name="Guo L."/>
            <person name="Lv X."/>
            <person name="Deng C."/>
            <person name="Zhou C."/>
            <person name="Fan Y."/>
            <person name="Li X."/>
            <person name="Huang L."/>
            <person name="Hu Y."/>
            <person name="Liang C."/>
            <person name="Hu X."/>
            <person name="Xu J."/>
            <person name="Yu X."/>
        </authorList>
    </citation>
    <scope>NUCLEOTIDE SEQUENCE [LARGE SCALE GENOMIC DNA]</scope>
    <source>
        <strain evidence="1">Henan</strain>
    </source>
</reference>
<evidence type="ECO:0000313" key="1">
    <source>
        <dbReference type="EMBL" id="GAA56311.1"/>
    </source>
</evidence>
<dbReference type="Proteomes" id="UP000008909">
    <property type="component" value="Unassembled WGS sequence"/>
</dbReference>
<dbReference type="EMBL" id="DF144214">
    <property type="protein sequence ID" value="GAA56311.1"/>
    <property type="molecule type" value="Genomic_DNA"/>
</dbReference>
<name>G7YTN1_CLOSI</name>
<evidence type="ECO:0000313" key="2">
    <source>
        <dbReference type="Proteomes" id="UP000008909"/>
    </source>
</evidence>
<accession>G7YTN1</accession>
<gene>
    <name evidence="1" type="ORF">CLF_110553</name>
</gene>
<proteinExistence type="predicted"/>